<dbReference type="Proteomes" id="UP000426246">
    <property type="component" value="Chromosome"/>
</dbReference>
<dbReference type="InterPro" id="IPR036582">
    <property type="entry name" value="Mao_N_sf"/>
</dbReference>
<dbReference type="Gene3D" id="2.60.120.430">
    <property type="entry name" value="Galactose-binding lectin"/>
    <property type="match status" value="1"/>
</dbReference>
<sequence length="892" mass="96358">MNLQKIKTTQPLLKKITGICIASTLIVSALQPLGLGNLAPSINVATAATTPKLSVPAWVNIKQEPLTAGAYLRNYVWSSIRANKEIHTDVSVVEVDLQNAYVRLDVMTGVNNQTTIKDSVRDMANSTGAVAGTNGDFFNTQSENVPMGADIAQGVLMTSPQLETPGYYNFAITADNKPVVDMFSFQGQVQTADGAVFPINGVNKSYYWTESPTVHHSHDNSIFVYTNAWGKTGRAVDRNANLKEVLVQNNVIQQIADKGALPIIAPVDGYILRTEGTAAQFVRDHMHVGDPITSTYGIIPQDPTKTYDTSKFKMMIGGQTILVDNGKPSAYSRTSAEIGGYRSRTGIGYSQDQRYAYLITAEASNDSAGASIAEFQQIMVAAGVWKGMNLDGGGSTQLVARPLGSTTVSMVNQTENSYERPVVNGVGVYSSAPKGSLKGLVFTGSNAVFLNEPVTFTLKGYDEYYNPIEVPADTKWTDASGIGTFEGNIFKAKKTGTATVKATVGGISQTLKVQVIGREDIASLSLVPATPFLSEDATIPLTIKVTTKSGVSRTISAAGLPMEISGFKGEINGDKLHVTSLDGSTMGQIVVHYDGFSSMLTLPIGTSTLWADFEKVNPTLSYEAYPVGVTGAVYNINNEIHLQYDFTGGGASNKASYAVFGDPEKGTPVKGEPQKLSLRLYGDNSLNMLRTEAFDKNGKLQRIDIVKSINWTGWKTVEVDLSSLNLVYPISIQHIYVASPALGQDERATTGEIYFDDVIFSYKTALPQLAKNQVKLTINKRTITVNGTSKTIDQAPLNIDGNTLVPVRFVIEQLGGAIKWDPKEEKVSILRGNQLIDFWIGKKDFIMSGTAATSLAAPQIINGRTMVPLRVLSEKLGWTVTWNDKTKSITLE</sequence>
<evidence type="ECO:0000259" key="1">
    <source>
        <dbReference type="Pfam" id="PF07833"/>
    </source>
</evidence>
<accession>A0A6B8R9S6</accession>
<proteinExistence type="predicted"/>
<evidence type="ECO:0000259" key="2">
    <source>
        <dbReference type="Pfam" id="PF09992"/>
    </source>
</evidence>
<name>A0A6B8R9S6_9BACL</name>
<dbReference type="Pfam" id="PF09992">
    <property type="entry name" value="NAGPA"/>
    <property type="match status" value="1"/>
</dbReference>
<dbReference type="AlphaFoldDB" id="A0A6B8R9S6"/>
<dbReference type="SUPFAM" id="SSF55383">
    <property type="entry name" value="Copper amine oxidase, domain N"/>
    <property type="match status" value="1"/>
</dbReference>
<evidence type="ECO:0000313" key="3">
    <source>
        <dbReference type="EMBL" id="QGQ93509.1"/>
    </source>
</evidence>
<dbReference type="PANTHER" id="PTHR40446">
    <property type="entry name" value="N-ACETYLGLUCOSAMINE-1-PHOSPHODIESTER ALPHA-N-ACETYLGLUCOSAMINIDASE"/>
    <property type="match status" value="1"/>
</dbReference>
<dbReference type="InterPro" id="IPR018711">
    <property type="entry name" value="NAGPA"/>
</dbReference>
<dbReference type="RefSeq" id="WP_155698351.1">
    <property type="nucleotide sequence ID" value="NZ_CP034235.1"/>
</dbReference>
<organism evidence="3 4">
    <name type="scientific">Paenibacillus psychroresistens</name>
    <dbReference type="NCBI Taxonomy" id="1778678"/>
    <lineage>
        <taxon>Bacteria</taxon>
        <taxon>Bacillati</taxon>
        <taxon>Bacillota</taxon>
        <taxon>Bacilli</taxon>
        <taxon>Bacillales</taxon>
        <taxon>Paenibacillaceae</taxon>
        <taxon>Paenibacillus</taxon>
    </lineage>
</organism>
<dbReference type="Pfam" id="PF07833">
    <property type="entry name" value="Cu_amine_oxidN1"/>
    <property type="match status" value="1"/>
</dbReference>
<protein>
    <submittedName>
        <fullName evidence="3">Copper amine oxidase</fullName>
    </submittedName>
</protein>
<dbReference type="EMBL" id="CP034235">
    <property type="protein sequence ID" value="QGQ93509.1"/>
    <property type="molecule type" value="Genomic_DNA"/>
</dbReference>
<keyword evidence="4" id="KW-1185">Reference proteome</keyword>
<feature type="domain" description="Copper amine oxidase-like N-terminal" evidence="1">
    <location>
        <begin position="784"/>
        <end position="890"/>
    </location>
</feature>
<dbReference type="InterPro" id="IPR012854">
    <property type="entry name" value="Cu_amine_oxidase-like_N"/>
</dbReference>
<evidence type="ECO:0000313" key="4">
    <source>
        <dbReference type="Proteomes" id="UP000426246"/>
    </source>
</evidence>
<dbReference type="Gene3D" id="3.30.457.10">
    <property type="entry name" value="Copper amine oxidase-like, N-terminal domain"/>
    <property type="match status" value="1"/>
</dbReference>
<dbReference type="PANTHER" id="PTHR40446:SF2">
    <property type="entry name" value="N-ACETYLGLUCOSAMINE-1-PHOSPHODIESTER ALPHA-N-ACETYLGLUCOSAMINIDASE"/>
    <property type="match status" value="1"/>
</dbReference>
<feature type="domain" description="Phosphodiester glycosidase" evidence="2">
    <location>
        <begin position="265"/>
        <end position="429"/>
    </location>
</feature>
<dbReference type="OrthoDB" id="9809781at2"/>
<dbReference type="KEGG" id="ppsc:EHS13_00495"/>
<reference evidence="4" key="1">
    <citation type="submission" date="2018-11" db="EMBL/GenBank/DDBJ databases">
        <title>Complete genome sequence of Paenibacillus sp. ML311-T8.</title>
        <authorList>
            <person name="Nam Y.-D."/>
            <person name="Kang J."/>
            <person name="Chung W.-H."/>
            <person name="Park Y.S."/>
        </authorList>
    </citation>
    <scope>NUCLEOTIDE SEQUENCE [LARGE SCALE GENOMIC DNA]</scope>
    <source>
        <strain evidence="4">ML311-T8</strain>
    </source>
</reference>
<gene>
    <name evidence="3" type="ORF">EHS13_00495</name>
</gene>